<reference evidence="2" key="1">
    <citation type="submission" date="2014-09" db="EMBL/GenBank/DDBJ databases">
        <authorList>
            <person name="Magalhaes I.L.F."/>
            <person name="Oliveira U."/>
            <person name="Santos F.R."/>
            <person name="Vidigal T.H.D.A."/>
            <person name="Brescovit A.D."/>
            <person name="Santos A.J."/>
        </authorList>
    </citation>
    <scope>NUCLEOTIDE SEQUENCE</scope>
    <source>
        <tissue evidence="2">Shoot tissue taken approximately 20 cm above the soil surface</tissue>
    </source>
</reference>
<accession>A0A0A9HDN6</accession>
<dbReference type="EMBL" id="GBRH01162611">
    <property type="protein sequence ID" value="JAE35285.1"/>
    <property type="molecule type" value="Transcribed_RNA"/>
</dbReference>
<organism evidence="2">
    <name type="scientific">Arundo donax</name>
    <name type="common">Giant reed</name>
    <name type="synonym">Donax arundinaceus</name>
    <dbReference type="NCBI Taxonomy" id="35708"/>
    <lineage>
        <taxon>Eukaryota</taxon>
        <taxon>Viridiplantae</taxon>
        <taxon>Streptophyta</taxon>
        <taxon>Embryophyta</taxon>
        <taxon>Tracheophyta</taxon>
        <taxon>Spermatophyta</taxon>
        <taxon>Magnoliopsida</taxon>
        <taxon>Liliopsida</taxon>
        <taxon>Poales</taxon>
        <taxon>Poaceae</taxon>
        <taxon>PACMAD clade</taxon>
        <taxon>Arundinoideae</taxon>
        <taxon>Arundineae</taxon>
        <taxon>Arundo</taxon>
    </lineage>
</organism>
<keyword evidence="1" id="KW-1133">Transmembrane helix</keyword>
<keyword evidence="1" id="KW-0812">Transmembrane</keyword>
<reference evidence="2" key="2">
    <citation type="journal article" date="2015" name="Data Brief">
        <title>Shoot transcriptome of the giant reed, Arundo donax.</title>
        <authorList>
            <person name="Barrero R.A."/>
            <person name="Guerrero F.D."/>
            <person name="Moolhuijzen P."/>
            <person name="Goolsby J.A."/>
            <person name="Tidwell J."/>
            <person name="Bellgard S.E."/>
            <person name="Bellgard M.I."/>
        </authorList>
    </citation>
    <scope>NUCLEOTIDE SEQUENCE</scope>
    <source>
        <tissue evidence="2">Shoot tissue taken approximately 20 cm above the soil surface</tissue>
    </source>
</reference>
<evidence type="ECO:0000313" key="2">
    <source>
        <dbReference type="EMBL" id="JAE35285.1"/>
    </source>
</evidence>
<sequence>MQKNHKSFVSLPILLASLYFFLFAWMVRSLLDMVLVPQFLTIRHTSR</sequence>
<evidence type="ECO:0000256" key="1">
    <source>
        <dbReference type="SAM" id="Phobius"/>
    </source>
</evidence>
<protein>
    <submittedName>
        <fullName evidence="2">Uncharacterized protein</fullName>
    </submittedName>
</protein>
<dbReference type="AlphaFoldDB" id="A0A0A9HDN6"/>
<keyword evidence="1" id="KW-0472">Membrane</keyword>
<proteinExistence type="predicted"/>
<name>A0A0A9HDN6_ARUDO</name>
<feature type="transmembrane region" description="Helical" evidence="1">
    <location>
        <begin position="7"/>
        <end position="27"/>
    </location>
</feature>